<dbReference type="GO" id="GO:0003700">
    <property type="term" value="F:DNA-binding transcription factor activity"/>
    <property type="evidence" value="ECO:0007669"/>
    <property type="project" value="InterPro"/>
</dbReference>
<dbReference type="Gene3D" id="1.10.10.10">
    <property type="entry name" value="Winged helix-like DNA-binding domain superfamily/Winged helix DNA-binding domain"/>
    <property type="match status" value="1"/>
</dbReference>
<dbReference type="KEGG" id="mflg:ABS361_11680"/>
<organism evidence="5">
    <name type="scientific">Methyloraptor flagellatus</name>
    <dbReference type="NCBI Taxonomy" id="3162530"/>
    <lineage>
        <taxon>Bacteria</taxon>
        <taxon>Pseudomonadati</taxon>
        <taxon>Pseudomonadota</taxon>
        <taxon>Alphaproteobacteria</taxon>
        <taxon>Hyphomicrobiales</taxon>
        <taxon>Ancalomicrobiaceae</taxon>
        <taxon>Methyloraptor</taxon>
    </lineage>
</organism>
<evidence type="ECO:0000313" key="5">
    <source>
        <dbReference type="EMBL" id="XBY42783.1"/>
    </source>
</evidence>
<dbReference type="PANTHER" id="PTHR43537">
    <property type="entry name" value="TRANSCRIPTIONAL REGULATOR, GNTR FAMILY"/>
    <property type="match status" value="1"/>
</dbReference>
<evidence type="ECO:0000259" key="4">
    <source>
        <dbReference type="PROSITE" id="PS50949"/>
    </source>
</evidence>
<evidence type="ECO:0000256" key="1">
    <source>
        <dbReference type="ARBA" id="ARBA00023015"/>
    </source>
</evidence>
<dbReference type="InterPro" id="IPR036388">
    <property type="entry name" value="WH-like_DNA-bd_sf"/>
</dbReference>
<dbReference type="GO" id="GO:0003677">
    <property type="term" value="F:DNA binding"/>
    <property type="evidence" value="ECO:0007669"/>
    <property type="project" value="UniProtKB-KW"/>
</dbReference>
<keyword evidence="2" id="KW-0238">DNA-binding</keyword>
<feature type="domain" description="HTH gntR-type" evidence="4">
    <location>
        <begin position="17"/>
        <end position="84"/>
    </location>
</feature>
<dbReference type="InterPro" id="IPR008920">
    <property type="entry name" value="TF_FadR/GntR_C"/>
</dbReference>
<dbReference type="SUPFAM" id="SSF48008">
    <property type="entry name" value="GntR ligand-binding domain-like"/>
    <property type="match status" value="1"/>
</dbReference>
<dbReference type="InterPro" id="IPR011711">
    <property type="entry name" value="GntR_C"/>
</dbReference>
<dbReference type="SMART" id="SM00895">
    <property type="entry name" value="FCD"/>
    <property type="match status" value="1"/>
</dbReference>
<dbReference type="RefSeq" id="WP_407047885.1">
    <property type="nucleotide sequence ID" value="NZ_CP158568.1"/>
</dbReference>
<proteinExistence type="predicted"/>
<sequence length="233" mass="26177">MLSYRTTSEDSGGQPYVKKADTAYLWLRDEILSFRMEPGAFIDKTEICKRLQISKQPVTAAVTRLEQEGLVEIFPQRGSYVARLRLSQMKEAVFIRYALEMAAAFEVSEKNAEVIVQQLRSNLAEQRAALDALDTALFRELDIEFHRVIGHGVEMGTVAAQVEIGLAIGRRCLGVIPDDMSLFERAYREHARIVEALSVSDGASAARELNAHRLTMQKAVQAFADERPELFLN</sequence>
<keyword evidence="3" id="KW-0804">Transcription</keyword>
<dbReference type="PROSITE" id="PS50949">
    <property type="entry name" value="HTH_GNTR"/>
    <property type="match status" value="1"/>
</dbReference>
<dbReference type="SUPFAM" id="SSF46785">
    <property type="entry name" value="Winged helix' DNA-binding domain"/>
    <property type="match status" value="1"/>
</dbReference>
<dbReference type="InterPro" id="IPR036390">
    <property type="entry name" value="WH_DNA-bd_sf"/>
</dbReference>
<dbReference type="Pfam" id="PF07729">
    <property type="entry name" value="FCD"/>
    <property type="match status" value="1"/>
</dbReference>
<dbReference type="AlphaFoldDB" id="A0AAU7X4B5"/>
<keyword evidence="1" id="KW-0805">Transcription regulation</keyword>
<evidence type="ECO:0000256" key="2">
    <source>
        <dbReference type="ARBA" id="ARBA00023125"/>
    </source>
</evidence>
<dbReference type="SMART" id="SM00345">
    <property type="entry name" value="HTH_GNTR"/>
    <property type="match status" value="1"/>
</dbReference>
<dbReference type="PANTHER" id="PTHR43537:SF51">
    <property type="entry name" value="HTH-TYPE TRANSCRIPTIONAL REGULATOR LGOR-RELATED"/>
    <property type="match status" value="1"/>
</dbReference>
<dbReference type="Pfam" id="PF00392">
    <property type="entry name" value="GntR"/>
    <property type="match status" value="1"/>
</dbReference>
<dbReference type="Gene3D" id="1.20.120.530">
    <property type="entry name" value="GntR ligand-binding domain-like"/>
    <property type="match status" value="1"/>
</dbReference>
<name>A0AAU7X4B5_9HYPH</name>
<evidence type="ECO:0000256" key="3">
    <source>
        <dbReference type="ARBA" id="ARBA00023163"/>
    </source>
</evidence>
<protein>
    <submittedName>
        <fullName evidence="5">GntR family transcriptional regulator</fullName>
    </submittedName>
</protein>
<accession>A0AAU7X4B5</accession>
<dbReference type="EMBL" id="CP158568">
    <property type="protein sequence ID" value="XBY42783.1"/>
    <property type="molecule type" value="Genomic_DNA"/>
</dbReference>
<gene>
    <name evidence="5" type="ORF">ABS361_11680</name>
</gene>
<dbReference type="InterPro" id="IPR000524">
    <property type="entry name" value="Tscrpt_reg_HTH_GntR"/>
</dbReference>
<reference evidence="5" key="1">
    <citation type="submission" date="2024-06" db="EMBL/GenBank/DDBJ databases">
        <title>Methylostella associata gen. nov., sp. nov., a novel Ancalomicrobiaceae-affiliated facultatively methylotrophic bacteria that feed on methanotrophs of the genus Methylococcus.</title>
        <authorList>
            <person name="Saltykova V."/>
            <person name="Danilova O.V."/>
            <person name="Oshkin I.Y."/>
            <person name="Belova S.E."/>
            <person name="Pimenov N.V."/>
            <person name="Dedysh S.N."/>
        </authorList>
    </citation>
    <scope>NUCLEOTIDE SEQUENCE</scope>
    <source>
        <strain evidence="5">S20</strain>
    </source>
</reference>